<feature type="transmembrane region" description="Helical" evidence="5">
    <location>
        <begin position="284"/>
        <end position="301"/>
    </location>
</feature>
<feature type="transmembrane region" description="Helical" evidence="5">
    <location>
        <begin position="90"/>
        <end position="108"/>
    </location>
</feature>
<dbReference type="Proteomes" id="UP000547973">
    <property type="component" value="Unassembled WGS sequence"/>
</dbReference>
<gene>
    <name evidence="7" type="ORF">BKA03_002849</name>
</gene>
<keyword evidence="2 5" id="KW-0812">Transmembrane</keyword>
<dbReference type="Pfam" id="PF07690">
    <property type="entry name" value="MFS_1"/>
    <property type="match status" value="1"/>
</dbReference>
<feature type="transmembrane region" description="Helical" evidence="5">
    <location>
        <begin position="341"/>
        <end position="363"/>
    </location>
</feature>
<comment type="caution">
    <text evidence="7">The sequence shown here is derived from an EMBL/GenBank/DDBJ whole genome shotgun (WGS) entry which is preliminary data.</text>
</comment>
<dbReference type="OrthoDB" id="9787026at2"/>
<feature type="transmembrane region" description="Helical" evidence="5">
    <location>
        <begin position="219"/>
        <end position="244"/>
    </location>
</feature>
<dbReference type="EMBL" id="JACBZO010000001">
    <property type="protein sequence ID" value="NYI42730.1"/>
    <property type="molecule type" value="Genomic_DNA"/>
</dbReference>
<evidence type="ECO:0000256" key="5">
    <source>
        <dbReference type="SAM" id="Phobius"/>
    </source>
</evidence>
<feature type="transmembrane region" description="Helical" evidence="5">
    <location>
        <begin position="178"/>
        <end position="198"/>
    </location>
</feature>
<evidence type="ECO:0000256" key="1">
    <source>
        <dbReference type="ARBA" id="ARBA00004651"/>
    </source>
</evidence>
<feature type="transmembrane region" description="Helical" evidence="5">
    <location>
        <begin position="369"/>
        <end position="389"/>
    </location>
</feature>
<feature type="transmembrane region" description="Helical" evidence="5">
    <location>
        <begin position="114"/>
        <end position="135"/>
    </location>
</feature>
<evidence type="ECO:0000259" key="6">
    <source>
        <dbReference type="PROSITE" id="PS50850"/>
    </source>
</evidence>
<dbReference type="AlphaFoldDB" id="A0A7Y9ZEY8"/>
<dbReference type="GO" id="GO:0005886">
    <property type="term" value="C:plasma membrane"/>
    <property type="evidence" value="ECO:0007669"/>
    <property type="project" value="UniProtKB-SubCell"/>
</dbReference>
<dbReference type="PANTHER" id="PTHR43129:SF1">
    <property type="entry name" value="FOSMIDOMYCIN RESISTANCE PROTEIN"/>
    <property type="match status" value="1"/>
</dbReference>
<accession>A0A7Y9ZEY8</accession>
<dbReference type="InterPro" id="IPR036259">
    <property type="entry name" value="MFS_trans_sf"/>
</dbReference>
<evidence type="ECO:0000256" key="3">
    <source>
        <dbReference type="ARBA" id="ARBA00022989"/>
    </source>
</evidence>
<feature type="transmembrane region" description="Helical" evidence="5">
    <location>
        <begin position="147"/>
        <end position="166"/>
    </location>
</feature>
<sequence>MSSETPIGTAATQAPGEAPSVPVRKHLLGLTWAHLLNDGAANYLPGVLPAVLIAVHQPVRMAGVLIAALTIGQALQPAIGWVADRVGGRWLVVTGLLLSSLGGALLGVTHSLGMLIVLLLMIGLGSALFHPQALAGVRSLLQGRRGLLTSVFLVGGELGRGIWPTAASLVAAHLGLEYLWIIAIPGLVTVGMLFRWAPNLPARPRTVGAIRWKEHRRPLALLLSYRGTRALTTFGLVTFLPILWHVRGASLVTGASLITTVIVVGVIGNLAGGHLADRFGRRPVLVISALATALLILPVAYLQGPAVWFAAALLGPAMFLTASPTVLIGQDIFPENRSMGSGIALGLANGIGALLVLALGLLISEGTVIHVFWVLSACSAASVLAALAFPRSLMR</sequence>
<name>A0A7Y9ZEY8_9MICO</name>
<keyword evidence="8" id="KW-1185">Reference proteome</keyword>
<dbReference type="InterPro" id="IPR011701">
    <property type="entry name" value="MFS"/>
</dbReference>
<evidence type="ECO:0000256" key="2">
    <source>
        <dbReference type="ARBA" id="ARBA00022692"/>
    </source>
</evidence>
<dbReference type="CDD" id="cd17478">
    <property type="entry name" value="MFS_FsR"/>
    <property type="match status" value="1"/>
</dbReference>
<organism evidence="7 8">
    <name type="scientific">Demequina lutea</name>
    <dbReference type="NCBI Taxonomy" id="431489"/>
    <lineage>
        <taxon>Bacteria</taxon>
        <taxon>Bacillati</taxon>
        <taxon>Actinomycetota</taxon>
        <taxon>Actinomycetes</taxon>
        <taxon>Micrococcales</taxon>
        <taxon>Demequinaceae</taxon>
        <taxon>Demequina</taxon>
    </lineage>
</organism>
<dbReference type="GO" id="GO:0022857">
    <property type="term" value="F:transmembrane transporter activity"/>
    <property type="evidence" value="ECO:0007669"/>
    <property type="project" value="InterPro"/>
</dbReference>
<dbReference type="RefSeq" id="WP_062075184.1">
    <property type="nucleotide sequence ID" value="NZ_BBRC01000006.1"/>
</dbReference>
<dbReference type="SUPFAM" id="SSF103473">
    <property type="entry name" value="MFS general substrate transporter"/>
    <property type="match status" value="1"/>
</dbReference>
<reference evidence="7 8" key="1">
    <citation type="submission" date="2020-07" db="EMBL/GenBank/DDBJ databases">
        <title>Sequencing the genomes of 1000 actinobacteria strains.</title>
        <authorList>
            <person name="Klenk H.-P."/>
        </authorList>
    </citation>
    <scope>NUCLEOTIDE SEQUENCE [LARGE SCALE GENOMIC DNA]</scope>
    <source>
        <strain evidence="7 8">DSM 19970</strain>
    </source>
</reference>
<feature type="transmembrane region" description="Helical" evidence="5">
    <location>
        <begin position="250"/>
        <end position="272"/>
    </location>
</feature>
<evidence type="ECO:0000256" key="4">
    <source>
        <dbReference type="ARBA" id="ARBA00023136"/>
    </source>
</evidence>
<protein>
    <submittedName>
        <fullName evidence="7">FSR family fosmidomycin resistance protein-like MFS transporter</fullName>
    </submittedName>
</protein>
<dbReference type="InterPro" id="IPR020846">
    <property type="entry name" value="MFS_dom"/>
</dbReference>
<dbReference type="Gene3D" id="1.20.1250.20">
    <property type="entry name" value="MFS general substrate transporter like domains"/>
    <property type="match status" value="2"/>
</dbReference>
<proteinExistence type="predicted"/>
<feature type="domain" description="Major facilitator superfamily (MFS) profile" evidence="6">
    <location>
        <begin position="26"/>
        <end position="394"/>
    </location>
</feature>
<evidence type="ECO:0000313" key="8">
    <source>
        <dbReference type="Proteomes" id="UP000547973"/>
    </source>
</evidence>
<evidence type="ECO:0000313" key="7">
    <source>
        <dbReference type="EMBL" id="NYI42730.1"/>
    </source>
</evidence>
<feature type="transmembrane region" description="Helical" evidence="5">
    <location>
        <begin position="307"/>
        <end position="329"/>
    </location>
</feature>
<feature type="transmembrane region" description="Helical" evidence="5">
    <location>
        <begin position="61"/>
        <end position="83"/>
    </location>
</feature>
<dbReference type="PANTHER" id="PTHR43129">
    <property type="entry name" value="FOSMIDOMYCIN RESISTANCE PROTEIN"/>
    <property type="match status" value="1"/>
</dbReference>
<dbReference type="PROSITE" id="PS50850">
    <property type="entry name" value="MFS"/>
    <property type="match status" value="1"/>
</dbReference>
<keyword evidence="3 5" id="KW-1133">Transmembrane helix</keyword>
<keyword evidence="4 5" id="KW-0472">Membrane</keyword>
<comment type="subcellular location">
    <subcellularLocation>
        <location evidence="1">Cell membrane</location>
        <topology evidence="1">Multi-pass membrane protein</topology>
    </subcellularLocation>
</comment>